<dbReference type="SUPFAM" id="SSF51445">
    <property type="entry name" value="(Trans)glycosidases"/>
    <property type="match status" value="1"/>
</dbReference>
<keyword evidence="9" id="KW-1185">Reference proteome</keyword>
<dbReference type="OrthoDB" id="550577at2759"/>
<evidence type="ECO:0000313" key="9">
    <source>
        <dbReference type="Proteomes" id="UP000799444"/>
    </source>
</evidence>
<dbReference type="Gene3D" id="3.20.20.80">
    <property type="entry name" value="Glycosidases"/>
    <property type="match status" value="1"/>
</dbReference>
<dbReference type="GO" id="GO:0005509">
    <property type="term" value="F:calcium ion binding"/>
    <property type="evidence" value="ECO:0007669"/>
    <property type="project" value="InterPro"/>
</dbReference>
<name>A0A9P4QLV8_9PLEO</name>
<dbReference type="Pfam" id="PF00128">
    <property type="entry name" value="Alpha-amylase"/>
    <property type="match status" value="1"/>
</dbReference>
<keyword evidence="3" id="KW-0479">Metal-binding</keyword>
<evidence type="ECO:0000256" key="4">
    <source>
        <dbReference type="ARBA" id="ARBA00022801"/>
    </source>
</evidence>
<dbReference type="Gene3D" id="2.60.40.1180">
    <property type="entry name" value="Golgi alpha-mannosidase II"/>
    <property type="match status" value="1"/>
</dbReference>
<comment type="cofactor">
    <cofactor evidence="1">
        <name>Ca(2+)</name>
        <dbReference type="ChEBI" id="CHEBI:29108"/>
    </cofactor>
</comment>
<dbReference type="InterPro" id="IPR013776">
    <property type="entry name" value="A-amylase_thermo"/>
</dbReference>
<evidence type="ECO:0000259" key="7">
    <source>
        <dbReference type="SMART" id="SM00642"/>
    </source>
</evidence>
<evidence type="ECO:0000256" key="3">
    <source>
        <dbReference type="ARBA" id="ARBA00022723"/>
    </source>
</evidence>
<dbReference type="InterPro" id="IPR017853">
    <property type="entry name" value="GH"/>
</dbReference>
<keyword evidence="6" id="KW-0326">Glycosidase</keyword>
<dbReference type="PIRSF" id="PIRSF001021">
    <property type="entry name" value="Alph-amls_thrmst"/>
    <property type="match status" value="1"/>
</dbReference>
<dbReference type="EMBL" id="ML996343">
    <property type="protein sequence ID" value="KAF2727266.1"/>
    <property type="molecule type" value="Genomic_DNA"/>
</dbReference>
<dbReference type="SMART" id="SM00642">
    <property type="entry name" value="Aamy"/>
    <property type="match status" value="1"/>
</dbReference>
<dbReference type="GO" id="GO:0004553">
    <property type="term" value="F:hydrolase activity, hydrolyzing O-glycosyl compounds"/>
    <property type="evidence" value="ECO:0007669"/>
    <property type="project" value="InterPro"/>
</dbReference>
<comment type="caution">
    <text evidence="8">The sequence shown here is derived from an EMBL/GenBank/DDBJ whole genome shotgun (WGS) entry which is preliminary data.</text>
</comment>
<dbReference type="Gene3D" id="2.40.30.140">
    <property type="match status" value="1"/>
</dbReference>
<dbReference type="InterPro" id="IPR013780">
    <property type="entry name" value="Glyco_hydro_b"/>
</dbReference>
<dbReference type="CDD" id="cd11318">
    <property type="entry name" value="AmyAc_bac_fung_AmyA"/>
    <property type="match status" value="1"/>
</dbReference>
<evidence type="ECO:0000313" key="8">
    <source>
        <dbReference type="EMBL" id="KAF2727266.1"/>
    </source>
</evidence>
<keyword evidence="5" id="KW-0119">Carbohydrate metabolism</keyword>
<gene>
    <name evidence="8" type="ORF">EJ04DRAFT_141076</name>
</gene>
<sequence>MPPRRLSDLVRWFSESRRTSFASPLETAQDQGNDENRCLFQGFEWHVPADQRHWKRLELALDGLKAIGVSEIWLPPGCKATHQNSNGYDIYDLYDLGEFEQKWHRSTKWGSKEDLIALSNKAVDVNMGLVWDAVLSHRAGGDHKEKLEAIEVDHEHRNRALSKPRQIEAWLNFDFSGRGDQYSSLKLHAEHFSGTDYDSTLQTQKQGVIYLTARSRRWSPNVDTSEKGNFDYLMFSNLDYASPDLCQDVMNWGVNFMPSTLPALSGYRIDAARHFDWKFLAQFLSAVHEAHPSRPWTFVAEYWQGSMPHLIAYLRKFPRDLPILAYDAPLLYALHNASSHLLAKGAARARHSPVDMRYLLKDTLVDAAPSRAVTLVGSHDTQPGQTLHCHTHPDFREAAYAIILLRQQGVPCVFYGDLYGIRAADGNEAFPPLSRLPDLMLARKLFAYGQQREYWDAPHCIGWTREGLQTNVPADKPWMGHGCAVIASNHGGGKKRMCVGKRHAGETWSGLWEWDDYQTKIEEDGWGWFEVGGVGMNVYVMDVAAGRDQFGQFNKDIYGSC</sequence>
<dbReference type="PANTHER" id="PTHR43447">
    <property type="entry name" value="ALPHA-AMYLASE"/>
    <property type="match status" value="1"/>
</dbReference>
<dbReference type="AlphaFoldDB" id="A0A9P4QLV8"/>
<evidence type="ECO:0000256" key="1">
    <source>
        <dbReference type="ARBA" id="ARBA00001913"/>
    </source>
</evidence>
<evidence type="ECO:0000256" key="5">
    <source>
        <dbReference type="ARBA" id="ARBA00023277"/>
    </source>
</evidence>
<comment type="similarity">
    <text evidence="2">Belongs to the glycosyl hydrolase 13 family.</text>
</comment>
<organism evidence="8 9">
    <name type="scientific">Polyplosphaeria fusca</name>
    <dbReference type="NCBI Taxonomy" id="682080"/>
    <lineage>
        <taxon>Eukaryota</taxon>
        <taxon>Fungi</taxon>
        <taxon>Dikarya</taxon>
        <taxon>Ascomycota</taxon>
        <taxon>Pezizomycotina</taxon>
        <taxon>Dothideomycetes</taxon>
        <taxon>Pleosporomycetidae</taxon>
        <taxon>Pleosporales</taxon>
        <taxon>Tetraplosphaeriaceae</taxon>
        <taxon>Polyplosphaeria</taxon>
    </lineage>
</organism>
<dbReference type="Proteomes" id="UP000799444">
    <property type="component" value="Unassembled WGS sequence"/>
</dbReference>
<dbReference type="NCBIfam" id="NF006969">
    <property type="entry name" value="PRK09441.1-2"/>
    <property type="match status" value="1"/>
</dbReference>
<dbReference type="InterPro" id="IPR006047">
    <property type="entry name" value="GH13_cat_dom"/>
</dbReference>
<dbReference type="GO" id="GO:0005975">
    <property type="term" value="P:carbohydrate metabolic process"/>
    <property type="evidence" value="ECO:0007669"/>
    <property type="project" value="InterPro"/>
</dbReference>
<evidence type="ECO:0000256" key="2">
    <source>
        <dbReference type="ARBA" id="ARBA00008061"/>
    </source>
</evidence>
<feature type="domain" description="Glycosyl hydrolase family 13 catalytic" evidence="7">
    <location>
        <begin position="37"/>
        <end position="452"/>
    </location>
</feature>
<protein>
    <submittedName>
        <fullName evidence="8">Thermostable alpha-amylase</fullName>
    </submittedName>
</protein>
<keyword evidence="4" id="KW-0378">Hydrolase</keyword>
<reference evidence="8" key="1">
    <citation type="journal article" date="2020" name="Stud. Mycol.">
        <title>101 Dothideomycetes genomes: a test case for predicting lifestyles and emergence of pathogens.</title>
        <authorList>
            <person name="Haridas S."/>
            <person name="Albert R."/>
            <person name="Binder M."/>
            <person name="Bloem J."/>
            <person name="Labutti K."/>
            <person name="Salamov A."/>
            <person name="Andreopoulos B."/>
            <person name="Baker S."/>
            <person name="Barry K."/>
            <person name="Bills G."/>
            <person name="Bluhm B."/>
            <person name="Cannon C."/>
            <person name="Castanera R."/>
            <person name="Culley D."/>
            <person name="Daum C."/>
            <person name="Ezra D."/>
            <person name="Gonzalez J."/>
            <person name="Henrissat B."/>
            <person name="Kuo A."/>
            <person name="Liang C."/>
            <person name="Lipzen A."/>
            <person name="Lutzoni F."/>
            <person name="Magnuson J."/>
            <person name="Mondo S."/>
            <person name="Nolan M."/>
            <person name="Ohm R."/>
            <person name="Pangilinan J."/>
            <person name="Park H.-J."/>
            <person name="Ramirez L."/>
            <person name="Alfaro M."/>
            <person name="Sun H."/>
            <person name="Tritt A."/>
            <person name="Yoshinaga Y."/>
            <person name="Zwiers L.-H."/>
            <person name="Turgeon B."/>
            <person name="Goodwin S."/>
            <person name="Spatafora J."/>
            <person name="Crous P."/>
            <person name="Grigoriev I."/>
        </authorList>
    </citation>
    <scope>NUCLEOTIDE SEQUENCE</scope>
    <source>
        <strain evidence="8">CBS 125425</strain>
    </source>
</reference>
<dbReference type="SUPFAM" id="SSF51011">
    <property type="entry name" value="Glycosyl hydrolase domain"/>
    <property type="match status" value="1"/>
</dbReference>
<evidence type="ECO:0000256" key="6">
    <source>
        <dbReference type="ARBA" id="ARBA00023295"/>
    </source>
</evidence>
<proteinExistence type="inferred from homology"/>
<accession>A0A9P4QLV8</accession>